<sequence>MEITKTSKYYLLLLLVVMLGSCKEESKKKPTRTNTGGLVFNSSNKELDKAFSWAKNKALSYAHDNEDPVGYWYEAALPDREAFCMRDVSHQAIGAEILGLGKHNYNMFLKFAQNIGKGKDFCSYWEINRYNKPAPVDYENDQDFWYNLPANFDVTYNAYRLYKWTGNKEYLNNPDLINFYELSLNEYVDHWELGSDQILYRNRSLHAPENPEKSRFGNKRGIPTYNEGGRGETLLGIDMSASLVAAYKAYSEMLKHRNDLLQSEKYAEKAHQEQEFLDEFWWDTERQEYRSILYGDGNFDYFMVGEDQAFLHYLFYFDAIQDDSKILDLVEKYETNFGKLIVELKSYLPIIFYENNKSAMANRMIINLCSPLNARRAYPENSYTVIEHITRGLMGIDADASINGFMSLSRLDKKNDWAEIMNVPLLSNKISVKHYGKTKTTAHNVNGGTIKWIAKIPGVHEFLFVNGEKTTCTIENNGLQSYSYLDIDLKKDEKATVSATPQS</sequence>
<dbReference type="SUPFAM" id="SSF48208">
    <property type="entry name" value="Six-hairpin glycosidases"/>
    <property type="match status" value="1"/>
</dbReference>
<dbReference type="PROSITE" id="PS51257">
    <property type="entry name" value="PROKAR_LIPOPROTEIN"/>
    <property type="match status" value="1"/>
</dbReference>
<gene>
    <name evidence="1" type="ORF">H4O18_15155</name>
</gene>
<comment type="caution">
    <text evidence="1">The sequence shown here is derived from an EMBL/GenBank/DDBJ whole genome shotgun (WGS) entry which is preliminary data.</text>
</comment>
<dbReference type="Gene3D" id="1.50.10.10">
    <property type="match status" value="1"/>
</dbReference>
<evidence type="ECO:0000313" key="2">
    <source>
        <dbReference type="Proteomes" id="UP000618952"/>
    </source>
</evidence>
<reference evidence="1 2" key="1">
    <citation type="submission" date="2020-08" db="EMBL/GenBank/DDBJ databases">
        <title>Arenibacter gaetbuli sp. nov., isolated from a sand dune.</title>
        <authorList>
            <person name="Park S."/>
            <person name="Yoon J.-H."/>
        </authorList>
    </citation>
    <scope>NUCLEOTIDE SEQUENCE [LARGE SCALE GENOMIC DNA]</scope>
    <source>
        <strain evidence="1 2">BSSL-BM3</strain>
    </source>
</reference>
<keyword evidence="2" id="KW-1185">Reference proteome</keyword>
<organism evidence="1 2">
    <name type="scientific">Arenibacter arenosicollis</name>
    <dbReference type="NCBI Taxonomy" id="2762274"/>
    <lineage>
        <taxon>Bacteria</taxon>
        <taxon>Pseudomonadati</taxon>
        <taxon>Bacteroidota</taxon>
        <taxon>Flavobacteriia</taxon>
        <taxon>Flavobacteriales</taxon>
        <taxon>Flavobacteriaceae</taxon>
        <taxon>Arenibacter</taxon>
    </lineage>
</organism>
<accession>A0ABR7QQH9</accession>
<evidence type="ECO:0000313" key="1">
    <source>
        <dbReference type="EMBL" id="MBC8769334.1"/>
    </source>
</evidence>
<dbReference type="Proteomes" id="UP000618952">
    <property type="component" value="Unassembled WGS sequence"/>
</dbReference>
<name>A0ABR7QQH9_9FLAO</name>
<protein>
    <submittedName>
        <fullName evidence="1">Uncharacterized protein</fullName>
    </submittedName>
</protein>
<dbReference type="InterPro" id="IPR012341">
    <property type="entry name" value="6hp_glycosidase-like_sf"/>
</dbReference>
<proteinExistence type="predicted"/>
<dbReference type="InterPro" id="IPR008928">
    <property type="entry name" value="6-hairpin_glycosidase_sf"/>
</dbReference>
<dbReference type="RefSeq" id="WP_187586047.1">
    <property type="nucleotide sequence ID" value="NZ_JACLHY010000016.1"/>
</dbReference>
<dbReference type="EMBL" id="JACLHY010000016">
    <property type="protein sequence ID" value="MBC8769334.1"/>
    <property type="molecule type" value="Genomic_DNA"/>
</dbReference>